<feature type="transmembrane region" description="Helical" evidence="5">
    <location>
        <begin position="58"/>
        <end position="76"/>
    </location>
</feature>
<dbReference type="PANTHER" id="PTHR42718">
    <property type="entry name" value="MAJOR FACILITATOR SUPERFAMILY MULTIDRUG TRANSPORTER MFSC"/>
    <property type="match status" value="1"/>
</dbReference>
<evidence type="ECO:0000256" key="1">
    <source>
        <dbReference type="ARBA" id="ARBA00004651"/>
    </source>
</evidence>
<evidence type="ECO:0000313" key="7">
    <source>
        <dbReference type="EMBL" id="MBD3689471.1"/>
    </source>
</evidence>
<dbReference type="Gene3D" id="1.20.1720.10">
    <property type="entry name" value="Multidrug resistance protein D"/>
    <property type="match status" value="1"/>
</dbReference>
<feature type="transmembrane region" description="Helical" evidence="5">
    <location>
        <begin position="88"/>
        <end position="111"/>
    </location>
</feature>
<feature type="transmembrane region" description="Helical" evidence="5">
    <location>
        <begin position="349"/>
        <end position="370"/>
    </location>
</feature>
<dbReference type="Pfam" id="PF07690">
    <property type="entry name" value="MFS_1"/>
    <property type="match status" value="1"/>
</dbReference>
<evidence type="ECO:0000259" key="6">
    <source>
        <dbReference type="PROSITE" id="PS50850"/>
    </source>
</evidence>
<dbReference type="Proteomes" id="UP000627538">
    <property type="component" value="Unassembled WGS sequence"/>
</dbReference>
<dbReference type="Gene3D" id="1.20.1250.20">
    <property type="entry name" value="MFS general substrate transporter like domains"/>
    <property type="match status" value="1"/>
</dbReference>
<dbReference type="GO" id="GO:0022857">
    <property type="term" value="F:transmembrane transporter activity"/>
    <property type="evidence" value="ECO:0007669"/>
    <property type="project" value="InterPro"/>
</dbReference>
<feature type="transmembrane region" description="Helical" evidence="5">
    <location>
        <begin position="146"/>
        <end position="172"/>
    </location>
</feature>
<dbReference type="PROSITE" id="PS50850">
    <property type="entry name" value="MFS"/>
    <property type="match status" value="1"/>
</dbReference>
<keyword evidence="4 5" id="KW-0472">Membrane</keyword>
<feature type="transmembrane region" description="Helical" evidence="5">
    <location>
        <begin position="178"/>
        <end position="200"/>
    </location>
</feature>
<feature type="transmembrane region" description="Helical" evidence="5">
    <location>
        <begin position="271"/>
        <end position="289"/>
    </location>
</feature>
<organism evidence="7 8">
    <name type="scientific">Nanchangia anserum</name>
    <dbReference type="NCBI Taxonomy" id="2692125"/>
    <lineage>
        <taxon>Bacteria</taxon>
        <taxon>Bacillati</taxon>
        <taxon>Actinomycetota</taxon>
        <taxon>Actinomycetes</taxon>
        <taxon>Actinomycetales</taxon>
        <taxon>Actinomycetaceae</taxon>
        <taxon>Nanchangia</taxon>
    </lineage>
</organism>
<dbReference type="InterPro" id="IPR036259">
    <property type="entry name" value="MFS_trans_sf"/>
</dbReference>
<feature type="domain" description="Major facilitator superfamily (MFS) profile" evidence="6">
    <location>
        <begin position="22"/>
        <end position="496"/>
    </location>
</feature>
<gene>
    <name evidence="7" type="ORF">H8R10_04400</name>
</gene>
<keyword evidence="8" id="KW-1185">Reference proteome</keyword>
<name>A0A8I0GCG9_9ACTO</name>
<keyword evidence="3 5" id="KW-1133">Transmembrane helix</keyword>
<feature type="transmembrane region" description="Helical" evidence="5">
    <location>
        <begin position="478"/>
        <end position="499"/>
    </location>
</feature>
<dbReference type="SUPFAM" id="SSF103473">
    <property type="entry name" value="MFS general substrate transporter"/>
    <property type="match status" value="1"/>
</dbReference>
<dbReference type="InterPro" id="IPR020846">
    <property type="entry name" value="MFS_dom"/>
</dbReference>
<sequence>MPDSFAPVSVPGIDGEYSRKKIMLALMLPLAMSLIAVSMINVALPSIEHGLGASSSDLQWVLSGYALVFGMMLVPAGRLGDIMGRSMFLVAGVVLFNLASLACGTATTPLALNAFRLLQGIGAGMIGPQSAGIIQQYFRGAERAKAFAIFGMTVSVAVAIGPLLCGGIISIVGPDAGWRTAFLANVPIGILAIIAAIFWLPWGRERQFVAILTRHRINTGQLPKTQRKPDVPTVPGTPASLHVDLDPIGMLLLVASVVCIMVPFINATHPIMFLLLILAAVLLVAWVRWERGYKARGHEPMVDMSLFSHSTYINGTSVSGSYFLGGTSIFVLVALYVQDGMGATPLQSGLLTLPNALISGVSAMVVGRYAFRYARTILFGCHVSILTGIAGLAITAWLAEVADLSFWWMILPTMLIGIGQGGLGSCNQTATLMDVPPEMGGTAGGVKQTAERVGTAVGNAIITAIFYFALAHSDWSFAFIWGLAGIACFIIVSASLNLYDRHVNGPGVG</sequence>
<feature type="transmembrane region" description="Helical" evidence="5">
    <location>
        <begin position="453"/>
        <end position="472"/>
    </location>
</feature>
<dbReference type="GO" id="GO:0005886">
    <property type="term" value="C:plasma membrane"/>
    <property type="evidence" value="ECO:0007669"/>
    <property type="project" value="UniProtKB-SubCell"/>
</dbReference>
<evidence type="ECO:0000256" key="5">
    <source>
        <dbReference type="SAM" id="Phobius"/>
    </source>
</evidence>
<keyword evidence="2 5" id="KW-0812">Transmembrane</keyword>
<dbReference type="InterPro" id="IPR011701">
    <property type="entry name" value="MFS"/>
</dbReference>
<proteinExistence type="predicted"/>
<reference evidence="7 8" key="1">
    <citation type="submission" date="2020-08" db="EMBL/GenBank/DDBJ databases">
        <title>Winkia gen. nov., sp. nov., isolated from faeces of the Anser albifrons in China.</title>
        <authorList>
            <person name="Liu Q."/>
        </authorList>
    </citation>
    <scope>NUCLEOTIDE SEQUENCE [LARGE SCALE GENOMIC DNA]</scope>
    <source>
        <strain evidence="7 8">C62</strain>
    </source>
</reference>
<feature type="transmembrane region" description="Helical" evidence="5">
    <location>
        <begin position="310"/>
        <end position="337"/>
    </location>
</feature>
<evidence type="ECO:0000256" key="4">
    <source>
        <dbReference type="ARBA" id="ARBA00023136"/>
    </source>
</evidence>
<comment type="subcellular location">
    <subcellularLocation>
        <location evidence="1">Cell membrane</location>
        <topology evidence="1">Multi-pass membrane protein</topology>
    </subcellularLocation>
</comment>
<accession>A0A8I0GCG9</accession>
<comment type="caution">
    <text evidence="7">The sequence shown here is derived from an EMBL/GenBank/DDBJ whole genome shotgun (WGS) entry which is preliminary data.</text>
</comment>
<evidence type="ECO:0000256" key="2">
    <source>
        <dbReference type="ARBA" id="ARBA00022692"/>
    </source>
</evidence>
<dbReference type="CDD" id="cd17321">
    <property type="entry name" value="MFS_MMR_MDR_like"/>
    <property type="match status" value="1"/>
</dbReference>
<dbReference type="RefSeq" id="WP_191071517.1">
    <property type="nucleotide sequence ID" value="NZ_CP060506.1"/>
</dbReference>
<dbReference type="PRINTS" id="PR01036">
    <property type="entry name" value="TCRTETB"/>
</dbReference>
<feature type="transmembrane region" description="Helical" evidence="5">
    <location>
        <begin position="22"/>
        <end position="46"/>
    </location>
</feature>
<dbReference type="AlphaFoldDB" id="A0A8I0GCG9"/>
<feature type="transmembrane region" description="Helical" evidence="5">
    <location>
        <begin position="405"/>
        <end position="423"/>
    </location>
</feature>
<evidence type="ECO:0000313" key="8">
    <source>
        <dbReference type="Proteomes" id="UP000627538"/>
    </source>
</evidence>
<feature type="transmembrane region" description="Helical" evidence="5">
    <location>
        <begin position="377"/>
        <end position="399"/>
    </location>
</feature>
<protein>
    <submittedName>
        <fullName evidence="7">MFS transporter</fullName>
    </submittedName>
</protein>
<dbReference type="EMBL" id="JACRUO010000001">
    <property type="protein sequence ID" value="MBD3689471.1"/>
    <property type="molecule type" value="Genomic_DNA"/>
</dbReference>
<evidence type="ECO:0000256" key="3">
    <source>
        <dbReference type="ARBA" id="ARBA00022989"/>
    </source>
</evidence>
<dbReference type="PANTHER" id="PTHR42718:SF39">
    <property type="entry name" value="ACTINORHODIN TRANSPORTER-RELATED"/>
    <property type="match status" value="1"/>
</dbReference>